<dbReference type="PROSITE" id="PS50005">
    <property type="entry name" value="TPR"/>
    <property type="match status" value="1"/>
</dbReference>
<dbReference type="EMBL" id="JABZRB010000244">
    <property type="protein sequence ID" value="MBF1305729.1"/>
    <property type="molecule type" value="Genomic_DNA"/>
</dbReference>
<sequence>MKYDITLERIANCYYNLGLERARLRDLSGAAELLKKALHFDKYQREARNLLGLIFFEMGEVADALVQWVISMNLLPEDNPADYFLEQIQRKPAILRICSDNVKRYNQALDYAQHNNEDLAVFQLNQVIGDSPNYVKAHILLSLLYMRRSEWVKAGKSLYLVLKIDRNNPKALVLMDYVKKKTGRAEVEQSRLRNVFSHRKMMDDDVMMPQEVKQISPWAVSALLLLGVVIALFVFYLLMLPAGIRRANSKNNQEMISYTEKLDAANQKMGDLSAANAGLQKEYDEMKEKLDRYENQNASFMAQYQSLVGINNALSTGDLTQAAQLYTALDQSAITDESLVSMLSSIKSQMEGSVYLRLQELGSTAWNAGRLEEALQDYTWSVKIRREAENLFLLARIQQTMGNTTEANQNFDSVVGEFPSSPYAERARQARGY</sequence>
<dbReference type="SMART" id="SM00028">
    <property type="entry name" value="TPR"/>
    <property type="match status" value="4"/>
</dbReference>
<accession>A0A7W9SGT6</accession>
<evidence type="ECO:0000256" key="3">
    <source>
        <dbReference type="SAM" id="Phobius"/>
    </source>
</evidence>
<reference evidence="5" key="1">
    <citation type="submission" date="2020-04" db="EMBL/GenBank/DDBJ databases">
        <title>Deep metagenomics examines the oral microbiome during advanced dental caries in children, revealing novel taxa and co-occurrences with host molecules.</title>
        <authorList>
            <person name="Baker J.L."/>
            <person name="Morton J.T."/>
            <person name="Dinis M."/>
            <person name="Alvarez R."/>
            <person name="Tran N.C."/>
            <person name="Knight R."/>
            <person name="Edlund A."/>
        </authorList>
    </citation>
    <scope>NUCLEOTIDE SEQUENCE</scope>
    <source>
        <strain evidence="5">JCVI_48_bin.5</strain>
    </source>
</reference>
<dbReference type="RefSeq" id="WP_183684442.1">
    <property type="nucleotide sequence ID" value="NZ_CAUQIH010000019.1"/>
</dbReference>
<proteinExistence type="predicted"/>
<dbReference type="EMBL" id="JACHHH010000010">
    <property type="protein sequence ID" value="MBB6041889.1"/>
    <property type="molecule type" value="Genomic_DNA"/>
</dbReference>
<dbReference type="Gene3D" id="1.25.40.10">
    <property type="entry name" value="Tetratricopeptide repeat domain"/>
    <property type="match status" value="2"/>
</dbReference>
<feature type="coiled-coil region" evidence="2">
    <location>
        <begin position="262"/>
        <end position="303"/>
    </location>
</feature>
<dbReference type="Proteomes" id="UP000780721">
    <property type="component" value="Unassembled WGS sequence"/>
</dbReference>
<keyword evidence="2" id="KW-0175">Coiled coil</keyword>
<dbReference type="AlphaFoldDB" id="A0A7W9SGT6"/>
<dbReference type="GeneID" id="85015412"/>
<evidence type="ECO:0000256" key="2">
    <source>
        <dbReference type="SAM" id="Coils"/>
    </source>
</evidence>
<dbReference type="Pfam" id="PF13174">
    <property type="entry name" value="TPR_6"/>
    <property type="match status" value="1"/>
</dbReference>
<evidence type="ECO:0000256" key="1">
    <source>
        <dbReference type="PROSITE-ProRule" id="PRU00339"/>
    </source>
</evidence>
<comment type="caution">
    <text evidence="4">The sequence shown here is derived from an EMBL/GenBank/DDBJ whole genome shotgun (WGS) entry which is preliminary data.</text>
</comment>
<dbReference type="Proteomes" id="UP000522163">
    <property type="component" value="Unassembled WGS sequence"/>
</dbReference>
<organism evidence="4 6">
    <name type="scientific">Oribacterium sinus</name>
    <dbReference type="NCBI Taxonomy" id="237576"/>
    <lineage>
        <taxon>Bacteria</taxon>
        <taxon>Bacillati</taxon>
        <taxon>Bacillota</taxon>
        <taxon>Clostridia</taxon>
        <taxon>Lachnospirales</taxon>
        <taxon>Lachnospiraceae</taxon>
        <taxon>Oribacterium</taxon>
    </lineage>
</organism>
<feature type="repeat" description="TPR" evidence="1">
    <location>
        <begin position="11"/>
        <end position="44"/>
    </location>
</feature>
<keyword evidence="3" id="KW-1133">Transmembrane helix</keyword>
<dbReference type="InterPro" id="IPR019734">
    <property type="entry name" value="TPR_rpt"/>
</dbReference>
<evidence type="ECO:0000313" key="5">
    <source>
        <dbReference type="EMBL" id="MBF1305729.1"/>
    </source>
</evidence>
<feature type="transmembrane region" description="Helical" evidence="3">
    <location>
        <begin position="218"/>
        <end position="240"/>
    </location>
</feature>
<name>A0A7W9SGT6_9FIRM</name>
<evidence type="ECO:0000313" key="6">
    <source>
        <dbReference type="Proteomes" id="UP000522163"/>
    </source>
</evidence>
<dbReference type="Pfam" id="PF13432">
    <property type="entry name" value="TPR_16"/>
    <property type="match status" value="1"/>
</dbReference>
<keyword evidence="1" id="KW-0802">TPR repeat</keyword>
<keyword evidence="3" id="KW-0472">Membrane</keyword>
<dbReference type="SUPFAM" id="SSF48452">
    <property type="entry name" value="TPR-like"/>
    <property type="match status" value="2"/>
</dbReference>
<dbReference type="InterPro" id="IPR011990">
    <property type="entry name" value="TPR-like_helical_dom_sf"/>
</dbReference>
<gene>
    <name evidence="4" type="ORF">HNQ46_001880</name>
    <name evidence="5" type="ORF">HXM91_07770</name>
</gene>
<keyword evidence="3" id="KW-0812">Transmembrane</keyword>
<evidence type="ECO:0000313" key="4">
    <source>
        <dbReference type="EMBL" id="MBB6041889.1"/>
    </source>
</evidence>
<reference evidence="4 6" key="2">
    <citation type="submission" date="2020-08" db="EMBL/GenBank/DDBJ databases">
        <title>Genomic Encyclopedia of Type Strains, Phase IV (KMG-IV): sequencing the most valuable type-strain genomes for metagenomic binning, comparative biology and taxonomic classification.</title>
        <authorList>
            <person name="Goeker M."/>
        </authorList>
    </citation>
    <scope>NUCLEOTIDE SEQUENCE [LARGE SCALE GENOMIC DNA]</scope>
    <source>
        <strain evidence="4 6">DSM 17245</strain>
    </source>
</reference>
<protein>
    <submittedName>
        <fullName evidence="4">Tetratricopeptide (TPR) repeat protein</fullName>
    </submittedName>
    <submittedName>
        <fullName evidence="5">Tetratricopeptide repeat protein</fullName>
    </submittedName>
</protein>